<dbReference type="AlphaFoldDB" id="F9CW42"/>
<comment type="caution">
    <text evidence="1">The sequence shown here is derived from an EMBL/GenBank/DDBJ whole genome shotgun (WGS) entry which is preliminary data.</text>
</comment>
<reference evidence="1 2" key="1">
    <citation type="journal article" date="2011" name="J. Bacteriol.">
        <title>Genome Sequence of an Ammonia-Oxidizing Soil Archaeon, "Candidatus Nitrosoarchaeum koreensis" MY1.</title>
        <authorList>
            <person name="Kim B.K."/>
            <person name="Jung M.Y."/>
            <person name="Yu D.S."/>
            <person name="Park S.J."/>
            <person name="Oh T.K."/>
            <person name="Rhee S.K."/>
            <person name="Kim J.F."/>
        </authorList>
    </citation>
    <scope>NUCLEOTIDE SEQUENCE [LARGE SCALE GENOMIC DNA]</scope>
    <source>
        <strain evidence="1 2">MY1</strain>
    </source>
</reference>
<accession>F9CW42</accession>
<protein>
    <submittedName>
        <fullName evidence="1">Uncharacterized protein</fullName>
    </submittedName>
</protein>
<dbReference type="EMBL" id="AFPU01000001">
    <property type="protein sequence ID" value="EGP93494.1"/>
    <property type="molecule type" value="Genomic_DNA"/>
</dbReference>
<keyword evidence="2" id="KW-1185">Reference proteome</keyword>
<sequence length="47" mass="5239">MKLRAPDKSLGKKRGTLNFQITESLSKKLGFKSIGTHIPSLDRNGRI</sequence>
<gene>
    <name evidence="1" type="ORF">MY1_0732</name>
</gene>
<evidence type="ECO:0000313" key="2">
    <source>
        <dbReference type="Proteomes" id="UP000004440"/>
    </source>
</evidence>
<evidence type="ECO:0000313" key="1">
    <source>
        <dbReference type="EMBL" id="EGP93494.1"/>
    </source>
</evidence>
<name>F9CW42_9ARCH</name>
<proteinExistence type="predicted"/>
<dbReference type="Proteomes" id="UP000004440">
    <property type="component" value="Unassembled WGS sequence"/>
</dbReference>
<organism evidence="1 2">
    <name type="scientific">Nitrosarchaeum koreense MY1</name>
    <dbReference type="NCBI Taxonomy" id="1001994"/>
    <lineage>
        <taxon>Archaea</taxon>
        <taxon>Nitrososphaerota</taxon>
        <taxon>Nitrososphaeria</taxon>
        <taxon>Nitrosopumilales</taxon>
        <taxon>Nitrosopumilaceae</taxon>
        <taxon>Nitrosarchaeum</taxon>
    </lineage>
</organism>